<dbReference type="CDD" id="cd09006">
    <property type="entry name" value="PNP_EcPNPI-like"/>
    <property type="match status" value="1"/>
</dbReference>
<dbReference type="STRING" id="213810.RUM_23680"/>
<dbReference type="AlphaFoldDB" id="D4LFG4"/>
<feature type="binding site" evidence="5">
    <location>
        <position position="5"/>
    </location>
    <ligand>
        <name>a purine D-ribonucleoside</name>
        <dbReference type="ChEBI" id="CHEBI:142355"/>
        <note>ligand shared between dimeric partners</note>
    </ligand>
</feature>
<evidence type="ECO:0000256" key="4">
    <source>
        <dbReference type="ARBA" id="ARBA00048447"/>
    </source>
</evidence>
<dbReference type="RefSeq" id="WP_015559265.1">
    <property type="nucleotide sequence ID" value="NC_021039.1"/>
</dbReference>
<feature type="binding site" description="in other chain" evidence="5">
    <location>
        <begin position="88"/>
        <end position="91"/>
    </location>
    <ligand>
        <name>phosphate</name>
        <dbReference type="ChEBI" id="CHEBI:43474"/>
        <note>ligand shared between dimeric partners</note>
    </ligand>
</feature>
<reference evidence="7 8" key="1">
    <citation type="submission" date="2010-03" db="EMBL/GenBank/DDBJ databases">
        <title>The genome sequence of Ruminococcus sp. 18P13.</title>
        <authorList>
            <consortium name="metaHIT consortium -- http://www.metahit.eu/"/>
            <person name="Pajon A."/>
            <person name="Turner K."/>
            <person name="Parkhill J."/>
            <person name="Bernalier A."/>
        </authorList>
    </citation>
    <scope>NUCLEOTIDE SEQUENCE [LARGE SCALE GENOMIC DNA]</scope>
    <source>
        <strain evidence="8">DSM 18848 / JCM 17042 / 18P13</strain>
    </source>
</reference>
<feature type="binding site" description="in other chain" evidence="5">
    <location>
        <begin position="203"/>
        <end position="204"/>
    </location>
    <ligand>
        <name>a purine D-ribonucleoside</name>
        <dbReference type="ChEBI" id="CHEBI:142355"/>
        <note>ligand shared between dimeric partners</note>
    </ligand>
</feature>
<comment type="subunit">
    <text evidence="5">Homohexamer; trimer of homodimers.</text>
</comment>
<accession>D4LFG4</accession>
<feature type="binding site" evidence="5">
    <location>
        <position position="44"/>
    </location>
    <ligand>
        <name>phosphate</name>
        <dbReference type="ChEBI" id="CHEBI:43474"/>
        <note>ligand shared between dimeric partners</note>
    </ligand>
</feature>
<dbReference type="GO" id="GO:0004731">
    <property type="term" value="F:purine-nucleoside phosphorylase activity"/>
    <property type="evidence" value="ECO:0007669"/>
    <property type="project" value="UniProtKB-UniRule"/>
</dbReference>
<evidence type="ECO:0000256" key="5">
    <source>
        <dbReference type="HAMAP-Rule" id="MF_01627"/>
    </source>
</evidence>
<dbReference type="SUPFAM" id="SSF53167">
    <property type="entry name" value="Purine and uridine phosphorylases"/>
    <property type="match status" value="1"/>
</dbReference>
<evidence type="ECO:0000313" key="7">
    <source>
        <dbReference type="EMBL" id="CBL18359.1"/>
    </source>
</evidence>
<dbReference type="PROSITE" id="PS01232">
    <property type="entry name" value="PNP_UDP_1"/>
    <property type="match status" value="1"/>
</dbReference>
<dbReference type="Proteomes" id="UP000007054">
    <property type="component" value="Chromosome"/>
</dbReference>
<comment type="function">
    <text evidence="5">Catalyzes the reversible phosphorolytic breakdown of the N-glycosidic bond in the beta-(deoxy)ribonucleoside molecules, with the formation of the corresponding free purine bases and pentose-1-phosphate.</text>
</comment>
<evidence type="ECO:0000313" key="8">
    <source>
        <dbReference type="Proteomes" id="UP000007054"/>
    </source>
</evidence>
<evidence type="ECO:0000256" key="1">
    <source>
        <dbReference type="ARBA" id="ARBA00010456"/>
    </source>
</evidence>
<keyword evidence="2 5" id="KW-0328">Glycosyltransferase</keyword>
<dbReference type="OrthoDB" id="9782889at2"/>
<keyword evidence="8" id="KW-1185">Reference proteome</keyword>
<dbReference type="InterPro" id="IPR018016">
    <property type="entry name" value="Nucleoside_phosphorylase_CS"/>
</dbReference>
<dbReference type="GO" id="GO:0006218">
    <property type="term" value="P:uridine catabolic process"/>
    <property type="evidence" value="ECO:0007669"/>
    <property type="project" value="TreeGrafter"/>
</dbReference>
<dbReference type="Pfam" id="PF01048">
    <property type="entry name" value="PNP_UDP_1"/>
    <property type="match status" value="1"/>
</dbReference>
<feature type="binding site" description="in other chain" evidence="5">
    <location>
        <position position="21"/>
    </location>
    <ligand>
        <name>phosphate</name>
        <dbReference type="ChEBI" id="CHEBI:43474"/>
        <note>ligand shared between dimeric partners</note>
    </ligand>
</feature>
<dbReference type="EC" id="2.4.2.1" evidence="5"/>
<comment type="catalytic activity">
    <reaction evidence="5">
        <text>a purine 2'-deoxy-D-ribonucleoside + phosphate = a purine nucleobase + 2-deoxy-alpha-D-ribose 1-phosphate</text>
        <dbReference type="Rhea" id="RHEA:36431"/>
        <dbReference type="ChEBI" id="CHEBI:26386"/>
        <dbReference type="ChEBI" id="CHEBI:43474"/>
        <dbReference type="ChEBI" id="CHEBI:57259"/>
        <dbReference type="ChEBI" id="CHEBI:142361"/>
        <dbReference type="EC" id="2.4.2.1"/>
    </reaction>
</comment>
<dbReference type="KEGG" id="rch:RUM_23680"/>
<protein>
    <recommendedName>
        <fullName evidence="5">Purine nucleoside phosphorylase DeoD-type</fullName>
        <shortName evidence="5">PNP</shortName>
        <ecNumber evidence="5">2.4.2.1</ecNumber>
    </recommendedName>
</protein>
<name>D4LFG4_RUMC1</name>
<evidence type="ECO:0000256" key="3">
    <source>
        <dbReference type="ARBA" id="ARBA00022679"/>
    </source>
</evidence>
<comment type="catalytic activity">
    <reaction evidence="5">
        <text>a purine D-ribonucleoside + phosphate = a purine nucleobase + alpha-D-ribose 1-phosphate</text>
        <dbReference type="Rhea" id="RHEA:19805"/>
        <dbReference type="ChEBI" id="CHEBI:26386"/>
        <dbReference type="ChEBI" id="CHEBI:43474"/>
        <dbReference type="ChEBI" id="CHEBI:57720"/>
        <dbReference type="ChEBI" id="CHEBI:142355"/>
        <dbReference type="EC" id="2.4.2.1"/>
    </reaction>
</comment>
<feature type="binding site" description="in other chain" evidence="5">
    <location>
        <position position="25"/>
    </location>
    <ligand>
        <name>phosphate</name>
        <dbReference type="ChEBI" id="CHEBI:43474"/>
        <note>ligand shared between dimeric partners</note>
    </ligand>
</feature>
<feature type="site" description="Important for catalytic activity" evidence="5">
    <location>
        <position position="217"/>
    </location>
</feature>
<comment type="similarity">
    <text evidence="1 5">Belongs to the PNP/UDP phosphorylase family.</text>
</comment>
<dbReference type="HOGENOM" id="CLU_068457_2_0_9"/>
<feature type="binding site" description="in other chain" evidence="5">
    <location>
        <begin position="179"/>
        <end position="181"/>
    </location>
    <ligand>
        <name>a purine D-ribonucleoside</name>
        <dbReference type="ChEBI" id="CHEBI:142355"/>
        <note>ligand shared between dimeric partners</note>
    </ligand>
</feature>
<dbReference type="Gene3D" id="3.40.50.1580">
    <property type="entry name" value="Nucleoside phosphorylase domain"/>
    <property type="match status" value="1"/>
</dbReference>
<dbReference type="GeneID" id="83157011"/>
<organism evidence="7 8">
    <name type="scientific">Ruminococcus champanellensis (strain DSM 18848 / JCM 17042 / KCTC 15320 / 18P13)</name>
    <dbReference type="NCBI Taxonomy" id="213810"/>
    <lineage>
        <taxon>Bacteria</taxon>
        <taxon>Bacillati</taxon>
        <taxon>Bacillota</taxon>
        <taxon>Clostridia</taxon>
        <taxon>Eubacteriales</taxon>
        <taxon>Oscillospiraceae</taxon>
        <taxon>Ruminococcus</taxon>
    </lineage>
</organism>
<dbReference type="GO" id="GO:0004850">
    <property type="term" value="F:uridine phosphorylase activity"/>
    <property type="evidence" value="ECO:0007669"/>
    <property type="project" value="UniProtKB-EC"/>
</dbReference>
<dbReference type="PATRIC" id="fig|213810.4.peg.2259"/>
<dbReference type="GO" id="GO:0005829">
    <property type="term" value="C:cytosol"/>
    <property type="evidence" value="ECO:0007669"/>
    <property type="project" value="TreeGrafter"/>
</dbReference>
<comment type="catalytic activity">
    <reaction evidence="4">
        <text>uridine + phosphate = alpha-D-ribose 1-phosphate + uracil</text>
        <dbReference type="Rhea" id="RHEA:24388"/>
        <dbReference type="ChEBI" id="CHEBI:16704"/>
        <dbReference type="ChEBI" id="CHEBI:17568"/>
        <dbReference type="ChEBI" id="CHEBI:43474"/>
        <dbReference type="ChEBI" id="CHEBI:57720"/>
        <dbReference type="EC" id="2.4.2.3"/>
    </reaction>
</comment>
<dbReference type="PANTHER" id="PTHR43691">
    <property type="entry name" value="URIDINE PHOSPHORYLASE"/>
    <property type="match status" value="1"/>
</dbReference>
<dbReference type="EMBL" id="FP929052">
    <property type="protein sequence ID" value="CBL18359.1"/>
    <property type="molecule type" value="Genomic_DNA"/>
</dbReference>
<evidence type="ECO:0000256" key="2">
    <source>
        <dbReference type="ARBA" id="ARBA00022676"/>
    </source>
</evidence>
<dbReference type="BioCyc" id="RCHA213810:RUM_RS11520-MONOMER"/>
<dbReference type="PANTHER" id="PTHR43691:SF11">
    <property type="entry name" value="FI09636P-RELATED"/>
    <property type="match status" value="1"/>
</dbReference>
<dbReference type="HAMAP" id="MF_01627">
    <property type="entry name" value="Pur_nucleosid_phosp"/>
    <property type="match status" value="1"/>
</dbReference>
<dbReference type="InterPro" id="IPR004402">
    <property type="entry name" value="DeoD-type"/>
</dbReference>
<feature type="domain" description="Nucleoside phosphorylase" evidence="6">
    <location>
        <begin position="16"/>
        <end position="230"/>
    </location>
</feature>
<sequence length="237" mass="25521">MATPHNQANPGEIAPRMLMPGDPLRAQFIAEQYLEHPVCYNRVRNMLGFTGTYKGVPVSVQGSGMGMPSIGIYSYELFHTYNVQKIIRVGTAGGIAPQVQLRDIVLGQGACTNSSYASQYGLPGTYAPIGDFALLEAAAAHARQLNLHWHVGNLLSSDTFYDDSNSTAQWQKMNVLAVEMEAAALYMNAARAGKQALCIATVSDLPLTGASTSAQERQESFTAMMELALEAIITEGD</sequence>
<gene>
    <name evidence="5" type="primary">deoD</name>
    <name evidence="7" type="ordered locus">RUM_23680</name>
</gene>
<dbReference type="GO" id="GO:0042278">
    <property type="term" value="P:purine nucleoside metabolic process"/>
    <property type="evidence" value="ECO:0007669"/>
    <property type="project" value="UniProtKB-UniRule"/>
</dbReference>
<proteinExistence type="inferred from homology"/>
<keyword evidence="3 5" id="KW-0808">Transferase</keyword>
<dbReference type="NCBIfam" id="TIGR00107">
    <property type="entry name" value="deoD"/>
    <property type="match status" value="1"/>
</dbReference>
<dbReference type="NCBIfam" id="NF004489">
    <property type="entry name" value="PRK05819.1"/>
    <property type="match status" value="1"/>
</dbReference>
<feature type="active site" description="Proton donor" evidence="5">
    <location>
        <position position="204"/>
    </location>
</feature>
<evidence type="ECO:0000259" key="6">
    <source>
        <dbReference type="Pfam" id="PF01048"/>
    </source>
</evidence>
<dbReference type="InterPro" id="IPR000845">
    <property type="entry name" value="Nucleoside_phosphorylase_d"/>
</dbReference>
<dbReference type="InterPro" id="IPR035994">
    <property type="entry name" value="Nucleoside_phosphorylase_sf"/>
</dbReference>